<proteinExistence type="predicted"/>
<evidence type="ECO:0000256" key="1">
    <source>
        <dbReference type="ARBA" id="ARBA00004651"/>
    </source>
</evidence>
<dbReference type="AlphaFoldDB" id="A0A1X6ZYU6"/>
<accession>A0A1X6ZYU6</accession>
<keyword evidence="5" id="KW-0472">Membrane</keyword>
<evidence type="ECO:0000256" key="4">
    <source>
        <dbReference type="ARBA" id="ARBA00022989"/>
    </source>
</evidence>
<name>A0A1X6ZYU6_9RHOB</name>
<gene>
    <name evidence="7" type="ORF">ROA7450_03475</name>
</gene>
<dbReference type="InterPro" id="IPR000917">
    <property type="entry name" value="Sulfatase_N"/>
</dbReference>
<keyword evidence="7" id="KW-0808">Transferase</keyword>
<keyword evidence="2" id="KW-1003">Cell membrane</keyword>
<dbReference type="PANTHER" id="PTHR47371">
    <property type="entry name" value="LIPOTEICHOIC ACID SYNTHASE"/>
    <property type="match status" value="1"/>
</dbReference>
<evidence type="ECO:0000259" key="6">
    <source>
        <dbReference type="Pfam" id="PF00884"/>
    </source>
</evidence>
<keyword evidence="3" id="KW-0812">Transmembrane</keyword>
<dbReference type="EMBL" id="FWFX01000013">
    <property type="protein sequence ID" value="SLN65633.1"/>
    <property type="molecule type" value="Genomic_DNA"/>
</dbReference>
<dbReference type="RefSeq" id="WP_159454089.1">
    <property type="nucleotide sequence ID" value="NZ_FWFX01000013.1"/>
</dbReference>
<dbReference type="GO" id="GO:0016740">
    <property type="term" value="F:transferase activity"/>
    <property type="evidence" value="ECO:0007669"/>
    <property type="project" value="UniProtKB-KW"/>
</dbReference>
<reference evidence="7 8" key="1">
    <citation type="submission" date="2017-03" db="EMBL/GenBank/DDBJ databases">
        <authorList>
            <person name="Afonso C.L."/>
            <person name="Miller P.J."/>
            <person name="Scott M.A."/>
            <person name="Spackman E."/>
            <person name="Goraichik I."/>
            <person name="Dimitrov K.M."/>
            <person name="Suarez D.L."/>
            <person name="Swayne D.E."/>
        </authorList>
    </citation>
    <scope>NUCLEOTIDE SEQUENCE [LARGE SCALE GENOMIC DNA]</scope>
    <source>
        <strain evidence="7 8">CECT 7450</strain>
    </source>
</reference>
<dbReference type="Proteomes" id="UP000193061">
    <property type="component" value="Unassembled WGS sequence"/>
</dbReference>
<dbReference type="InterPro" id="IPR050448">
    <property type="entry name" value="OpgB/LTA_synthase_biosynth"/>
</dbReference>
<protein>
    <submittedName>
        <fullName evidence="7">Phosphoglycerol transferase I</fullName>
    </submittedName>
</protein>
<feature type="domain" description="Sulfatase N-terminal" evidence="6">
    <location>
        <begin position="63"/>
        <end position="295"/>
    </location>
</feature>
<dbReference type="Gene3D" id="3.40.720.10">
    <property type="entry name" value="Alkaline Phosphatase, subunit A"/>
    <property type="match status" value="1"/>
</dbReference>
<dbReference type="OrthoDB" id="9760224at2"/>
<dbReference type="GO" id="GO:0005886">
    <property type="term" value="C:plasma membrane"/>
    <property type="evidence" value="ECO:0007669"/>
    <property type="project" value="UniProtKB-SubCell"/>
</dbReference>
<dbReference type="CDD" id="cd16015">
    <property type="entry name" value="LTA_synthase"/>
    <property type="match status" value="1"/>
</dbReference>
<dbReference type="PANTHER" id="PTHR47371:SF3">
    <property type="entry name" value="PHOSPHOGLYCEROL TRANSFERASE I"/>
    <property type="match status" value="1"/>
</dbReference>
<keyword evidence="4" id="KW-1133">Transmembrane helix</keyword>
<keyword evidence="8" id="KW-1185">Reference proteome</keyword>
<evidence type="ECO:0000256" key="5">
    <source>
        <dbReference type="ARBA" id="ARBA00023136"/>
    </source>
</evidence>
<evidence type="ECO:0000313" key="7">
    <source>
        <dbReference type="EMBL" id="SLN65633.1"/>
    </source>
</evidence>
<dbReference type="SUPFAM" id="SSF53649">
    <property type="entry name" value="Alkaline phosphatase-like"/>
    <property type="match status" value="1"/>
</dbReference>
<sequence>MRRLITPVTLVTAVVFLTPGHAIGYAIYSVSHYNDYNARIQAELQNSLQHPETSGLKEGLEPKNLIVIYAESLEQTYFDKELFGDVMPELRALREDALSFTDIQQYPGTSWTVAGIVSSQCGLPLISRTPANQILASFDDPFRDITCFAEFLKEQGYATFYMGGSSLEFAGKGTFLQKNGFDVTMGHEAYPDFFPQSGWGIYDAKLFEEDSNIRNSLAESQAPYLLTFLTLDTHHPYGHPSAECRTSAGMEKDILGAVSCSDQLIAKFIKDTLAGPEGENTVIAVVSDHLAMRNSATDTLKKGDRKLLFL</sequence>
<dbReference type="InterPro" id="IPR017850">
    <property type="entry name" value="Alkaline_phosphatase_core_sf"/>
</dbReference>
<evidence type="ECO:0000256" key="3">
    <source>
        <dbReference type="ARBA" id="ARBA00022692"/>
    </source>
</evidence>
<organism evidence="7 8">
    <name type="scientific">Roseovarius albus</name>
    <dbReference type="NCBI Taxonomy" id="1247867"/>
    <lineage>
        <taxon>Bacteria</taxon>
        <taxon>Pseudomonadati</taxon>
        <taxon>Pseudomonadota</taxon>
        <taxon>Alphaproteobacteria</taxon>
        <taxon>Rhodobacterales</taxon>
        <taxon>Roseobacteraceae</taxon>
        <taxon>Roseovarius</taxon>
    </lineage>
</organism>
<comment type="subcellular location">
    <subcellularLocation>
        <location evidence="1">Cell membrane</location>
        <topology evidence="1">Multi-pass membrane protein</topology>
    </subcellularLocation>
</comment>
<dbReference type="Pfam" id="PF00884">
    <property type="entry name" value="Sulfatase"/>
    <property type="match status" value="1"/>
</dbReference>
<evidence type="ECO:0000313" key="8">
    <source>
        <dbReference type="Proteomes" id="UP000193061"/>
    </source>
</evidence>
<evidence type="ECO:0000256" key="2">
    <source>
        <dbReference type="ARBA" id="ARBA00022475"/>
    </source>
</evidence>